<dbReference type="Gene3D" id="3.40.970.10">
    <property type="entry name" value="Ribonuclease H1, N-terminal domain"/>
    <property type="match status" value="1"/>
</dbReference>
<comment type="cofactor">
    <cofactor evidence="2">
        <name>Mg(2+)</name>
        <dbReference type="ChEBI" id="CHEBI:18420"/>
    </cofactor>
</comment>
<evidence type="ECO:0000256" key="8">
    <source>
        <dbReference type="ARBA" id="ARBA00022801"/>
    </source>
</evidence>
<dbReference type="SUPFAM" id="SSF53098">
    <property type="entry name" value="Ribonuclease H-like"/>
    <property type="match status" value="1"/>
</dbReference>
<evidence type="ECO:0000256" key="6">
    <source>
        <dbReference type="ARBA" id="ARBA00022723"/>
    </source>
</evidence>
<feature type="region of interest" description="Disordered" evidence="10">
    <location>
        <begin position="385"/>
        <end position="408"/>
    </location>
</feature>
<evidence type="ECO:0000259" key="11">
    <source>
        <dbReference type="PROSITE" id="PS50879"/>
    </source>
</evidence>
<evidence type="ECO:0000313" key="13">
    <source>
        <dbReference type="Proteomes" id="UP000694388"/>
    </source>
</evidence>
<organism evidence="12 13">
    <name type="scientific">Eptatretus burgeri</name>
    <name type="common">Inshore hagfish</name>
    <dbReference type="NCBI Taxonomy" id="7764"/>
    <lineage>
        <taxon>Eukaryota</taxon>
        <taxon>Metazoa</taxon>
        <taxon>Chordata</taxon>
        <taxon>Craniata</taxon>
        <taxon>Vertebrata</taxon>
        <taxon>Cyclostomata</taxon>
        <taxon>Myxini</taxon>
        <taxon>Myxiniformes</taxon>
        <taxon>Myxinidae</taxon>
        <taxon>Eptatretinae</taxon>
        <taxon>Eptatretus</taxon>
    </lineage>
</organism>
<proteinExistence type="inferred from homology"/>
<evidence type="ECO:0000256" key="4">
    <source>
        <dbReference type="ARBA" id="ARBA00012180"/>
    </source>
</evidence>
<dbReference type="InterPro" id="IPR036397">
    <property type="entry name" value="RNaseH_sf"/>
</dbReference>
<keyword evidence="7" id="KW-0255">Endonuclease</keyword>
<dbReference type="Ensembl" id="ENSEBUT00000010043.1">
    <property type="protein sequence ID" value="ENSEBUP00000009518.1"/>
    <property type="gene ID" value="ENSEBUG00000006116.1"/>
</dbReference>
<sequence>MWVLVSRTGSLLSRAVAGPRTRICTRSVTGTGSGAAPDAAVVVRPENECGSPCGLYSVRIGRRPGVYTSWEECRRQVEGFPGAVYKKFSSKSDADTFIESTSMTDETRALKDSNNSWPPHRNEDEADIETTLESERGSGLGEETASCTDDNLSGFSFFRVGGVPVVYTDGCCSHNGKDAARGGVGVFWGPEHPLNLSERLEGRQTNQRAEIVAACRAVEQAHKLGLTKLVVCTDSMHTVQGMGSWVDLWKAQGWRQSRGQLVVNKDDFQRLDQLCQGVHVTWVHVQGHSGQPGNVEADHLARRGAGVPTIQSAVGPAQRSERGWPREVSARNGRWDRAPRWCNRLYKGRLCLFAIGFREERAERKAGKGLHEVCLPSAEGVTRDACGRRSVREERPEPEGRVGDLPRE</sequence>
<dbReference type="Gene3D" id="3.30.420.10">
    <property type="entry name" value="Ribonuclease H-like superfamily/Ribonuclease H"/>
    <property type="match status" value="1"/>
</dbReference>
<dbReference type="PANTHER" id="PTHR10642">
    <property type="entry name" value="RIBONUCLEASE H1"/>
    <property type="match status" value="1"/>
</dbReference>
<evidence type="ECO:0000256" key="5">
    <source>
        <dbReference type="ARBA" id="ARBA00022722"/>
    </source>
</evidence>
<dbReference type="InterPro" id="IPR011320">
    <property type="entry name" value="RNase_H1_N"/>
</dbReference>
<keyword evidence="5" id="KW-0540">Nuclease</keyword>
<evidence type="ECO:0000256" key="7">
    <source>
        <dbReference type="ARBA" id="ARBA00022759"/>
    </source>
</evidence>
<reference evidence="12" key="1">
    <citation type="submission" date="2025-08" db="UniProtKB">
        <authorList>
            <consortium name="Ensembl"/>
        </authorList>
    </citation>
    <scope>IDENTIFICATION</scope>
</reference>
<feature type="region of interest" description="Disordered" evidence="10">
    <location>
        <begin position="104"/>
        <end position="124"/>
    </location>
</feature>
<comment type="catalytic activity">
    <reaction evidence="1">
        <text>Endonucleolytic cleavage to 5'-phosphomonoester.</text>
        <dbReference type="EC" id="3.1.26.4"/>
    </reaction>
</comment>
<name>A0A8C4Q3M3_EPTBU</name>
<dbReference type="InterPro" id="IPR037056">
    <property type="entry name" value="RNase_H1_N_sf"/>
</dbReference>
<dbReference type="InterPro" id="IPR002156">
    <property type="entry name" value="RNaseH_domain"/>
</dbReference>
<dbReference type="PROSITE" id="PS50879">
    <property type="entry name" value="RNASE_H_1"/>
    <property type="match status" value="1"/>
</dbReference>
<evidence type="ECO:0000256" key="10">
    <source>
        <dbReference type="SAM" id="MobiDB-lite"/>
    </source>
</evidence>
<dbReference type="SUPFAM" id="SSF55658">
    <property type="entry name" value="L9 N-domain-like"/>
    <property type="match status" value="1"/>
</dbReference>
<dbReference type="Proteomes" id="UP000694388">
    <property type="component" value="Unplaced"/>
</dbReference>
<reference evidence="12" key="2">
    <citation type="submission" date="2025-09" db="UniProtKB">
        <authorList>
            <consortium name="Ensembl"/>
        </authorList>
    </citation>
    <scope>IDENTIFICATION</scope>
</reference>
<dbReference type="InterPro" id="IPR012337">
    <property type="entry name" value="RNaseH-like_sf"/>
</dbReference>
<evidence type="ECO:0000256" key="9">
    <source>
        <dbReference type="ARBA" id="ARBA00022842"/>
    </source>
</evidence>
<dbReference type="Pfam" id="PF01693">
    <property type="entry name" value="Cauli_VI"/>
    <property type="match status" value="1"/>
</dbReference>
<dbReference type="GO" id="GO:0043137">
    <property type="term" value="P:DNA replication, removal of RNA primer"/>
    <property type="evidence" value="ECO:0007669"/>
    <property type="project" value="TreeGrafter"/>
</dbReference>
<dbReference type="CDD" id="cd09280">
    <property type="entry name" value="RNase_HI_eukaryote_like"/>
    <property type="match status" value="1"/>
</dbReference>
<keyword evidence="13" id="KW-1185">Reference proteome</keyword>
<dbReference type="FunFam" id="3.30.420.10:FF:000115">
    <property type="entry name" value="Ribonuclease H"/>
    <property type="match status" value="1"/>
</dbReference>
<dbReference type="GO" id="GO:0003676">
    <property type="term" value="F:nucleic acid binding"/>
    <property type="evidence" value="ECO:0007669"/>
    <property type="project" value="InterPro"/>
</dbReference>
<evidence type="ECO:0000256" key="1">
    <source>
        <dbReference type="ARBA" id="ARBA00000077"/>
    </source>
</evidence>
<dbReference type="AlphaFoldDB" id="A0A8C4Q3M3"/>
<evidence type="ECO:0000256" key="2">
    <source>
        <dbReference type="ARBA" id="ARBA00001946"/>
    </source>
</evidence>
<evidence type="ECO:0000256" key="3">
    <source>
        <dbReference type="ARBA" id="ARBA00005300"/>
    </source>
</evidence>
<comment type="similarity">
    <text evidence="3">Belongs to the RNase H family.</text>
</comment>
<dbReference type="PANTHER" id="PTHR10642:SF26">
    <property type="entry name" value="RIBONUCLEASE H1"/>
    <property type="match status" value="1"/>
</dbReference>
<protein>
    <recommendedName>
        <fullName evidence="4">ribonuclease H</fullName>
        <ecNumber evidence="4">3.1.26.4</ecNumber>
    </recommendedName>
</protein>
<accession>A0A8C4Q3M3</accession>
<keyword evidence="9" id="KW-0460">Magnesium</keyword>
<dbReference type="GO" id="GO:0046872">
    <property type="term" value="F:metal ion binding"/>
    <property type="evidence" value="ECO:0007669"/>
    <property type="project" value="UniProtKB-KW"/>
</dbReference>
<dbReference type="EC" id="3.1.26.4" evidence="4"/>
<dbReference type="FunFam" id="3.40.970.10:FF:000001">
    <property type="entry name" value="Ribonuclease H1"/>
    <property type="match status" value="1"/>
</dbReference>
<dbReference type="GO" id="GO:0004523">
    <property type="term" value="F:RNA-DNA hybrid ribonuclease activity"/>
    <property type="evidence" value="ECO:0007669"/>
    <property type="project" value="UniProtKB-EC"/>
</dbReference>
<keyword evidence="6" id="KW-0479">Metal-binding</keyword>
<dbReference type="InterPro" id="IPR050092">
    <property type="entry name" value="RNase_H"/>
</dbReference>
<evidence type="ECO:0000313" key="12">
    <source>
        <dbReference type="Ensembl" id="ENSEBUP00000009518.1"/>
    </source>
</evidence>
<dbReference type="InterPro" id="IPR009027">
    <property type="entry name" value="Ribosomal_bL9/RNase_H1_N"/>
</dbReference>
<dbReference type="Pfam" id="PF00075">
    <property type="entry name" value="RNase_H"/>
    <property type="match status" value="1"/>
</dbReference>
<dbReference type="GeneTree" id="ENSGT00390000003466"/>
<feature type="domain" description="RNase H type-1" evidence="11">
    <location>
        <begin position="160"/>
        <end position="306"/>
    </location>
</feature>
<keyword evidence="8" id="KW-0378">Hydrolase</keyword>